<reference evidence="5" key="1">
    <citation type="journal article" date="2019" name="Int. J. Syst. Evol. Microbiol.">
        <title>The Global Catalogue of Microorganisms (GCM) 10K type strain sequencing project: providing services to taxonomists for standard genome sequencing and annotation.</title>
        <authorList>
            <consortium name="The Broad Institute Genomics Platform"/>
            <consortium name="The Broad Institute Genome Sequencing Center for Infectious Disease"/>
            <person name="Wu L."/>
            <person name="Ma J."/>
        </authorList>
    </citation>
    <scope>NUCLEOTIDE SEQUENCE [LARGE SCALE GENOMIC DNA]</scope>
    <source>
        <strain evidence="5">JCM 16961</strain>
    </source>
</reference>
<feature type="compositionally biased region" description="Low complexity" evidence="2">
    <location>
        <begin position="1"/>
        <end position="14"/>
    </location>
</feature>
<evidence type="ECO:0000313" key="4">
    <source>
        <dbReference type="EMBL" id="GAA3707568.1"/>
    </source>
</evidence>
<dbReference type="SUPFAM" id="SSF51658">
    <property type="entry name" value="Xylose isomerase-like"/>
    <property type="match status" value="1"/>
</dbReference>
<name>A0ABP7DQL7_9MICC</name>
<dbReference type="InterPro" id="IPR050312">
    <property type="entry name" value="IolE/XylAMocC-like"/>
</dbReference>
<dbReference type="Proteomes" id="UP001501536">
    <property type="component" value="Unassembled WGS sequence"/>
</dbReference>
<proteinExistence type="predicted"/>
<organism evidence="4 5">
    <name type="scientific">Zhihengliuella alba</name>
    <dbReference type="NCBI Taxonomy" id="547018"/>
    <lineage>
        <taxon>Bacteria</taxon>
        <taxon>Bacillati</taxon>
        <taxon>Actinomycetota</taxon>
        <taxon>Actinomycetes</taxon>
        <taxon>Micrococcales</taxon>
        <taxon>Micrococcaceae</taxon>
        <taxon>Zhihengliuella</taxon>
    </lineage>
</organism>
<evidence type="ECO:0000256" key="2">
    <source>
        <dbReference type="SAM" id="MobiDB-lite"/>
    </source>
</evidence>
<keyword evidence="1" id="KW-0119">Carbohydrate metabolism</keyword>
<dbReference type="RefSeq" id="WP_344884262.1">
    <property type="nucleotide sequence ID" value="NZ_BAABCJ010000005.1"/>
</dbReference>
<dbReference type="Pfam" id="PF01261">
    <property type="entry name" value="AP_endonuc_2"/>
    <property type="match status" value="1"/>
</dbReference>
<evidence type="ECO:0000259" key="3">
    <source>
        <dbReference type="Pfam" id="PF01261"/>
    </source>
</evidence>
<protein>
    <recommendedName>
        <fullName evidence="3">Xylose isomerase-like TIM barrel domain-containing protein</fullName>
    </recommendedName>
</protein>
<feature type="domain" description="Xylose isomerase-like TIM barrel" evidence="3">
    <location>
        <begin position="53"/>
        <end position="305"/>
    </location>
</feature>
<dbReference type="InterPro" id="IPR047715">
    <property type="entry name" value="EboA_dom"/>
</dbReference>
<evidence type="ECO:0000256" key="1">
    <source>
        <dbReference type="ARBA" id="ARBA00023277"/>
    </source>
</evidence>
<dbReference type="NCBIfam" id="NF035938">
    <property type="entry name" value="EboA_domain"/>
    <property type="match status" value="1"/>
</dbReference>
<sequence length="554" mass="58309">MSTEATPTETTPAGPTGGTVTSARGDRAERAGLPFALGYGTNGFADHPLPVALELLAEQGYDAVALTLGHPHLDPFADGLEEQLRALRARLDRLGLRVVVETGTRFLLDPRRKHRPTLVDEHAEARVDFLRRAVDIAHALDAECVSFFSGVLPDGDSAETGWERLTRRLPEVVAHADARGVVLAVEPEPGMLVETVADALRLRAALGDPDRLRLTVDIGHCVVVEPGGVRGALLQAGDLLANVQLDDMRPHAHEHLPFGEGIVDLPLALATLAELDYRGVAAVELPRHSFDGPGLAERSLDALRTAWADGAPQRRSATWVREGAAAVAADPGALARVFAVAGRHVGRAPLHPDVDPAGILFGTADDRARADLIVRLGRTLEPGDLASALQELYTRGDSAERRGVLRGLGALAEVGLLGEPAIDTSPLGTRAGASDLVSMGLAVTADALRANETSLVAAAVGPFAAAHLDQHAWRHAVLKLVFMGVGLEAVAGLRDRADAELARMAEDFAAERRAAGRTVPADLDLLLRADARPATRTPSSEEGPACGSSIPTST</sequence>
<evidence type="ECO:0000313" key="5">
    <source>
        <dbReference type="Proteomes" id="UP001501536"/>
    </source>
</evidence>
<comment type="caution">
    <text evidence="4">The sequence shown here is derived from an EMBL/GenBank/DDBJ whole genome shotgun (WGS) entry which is preliminary data.</text>
</comment>
<dbReference type="InterPro" id="IPR013022">
    <property type="entry name" value="Xyl_isomerase-like_TIM-brl"/>
</dbReference>
<feature type="region of interest" description="Disordered" evidence="2">
    <location>
        <begin position="1"/>
        <end position="26"/>
    </location>
</feature>
<dbReference type="PANTHER" id="PTHR12110">
    <property type="entry name" value="HYDROXYPYRUVATE ISOMERASE"/>
    <property type="match status" value="1"/>
</dbReference>
<dbReference type="PANTHER" id="PTHR12110:SF52">
    <property type="entry name" value="XYLOSE ISOMERASE"/>
    <property type="match status" value="1"/>
</dbReference>
<gene>
    <name evidence="4" type="ORF">GCM10022377_21730</name>
</gene>
<feature type="region of interest" description="Disordered" evidence="2">
    <location>
        <begin position="532"/>
        <end position="554"/>
    </location>
</feature>
<accession>A0ABP7DQL7</accession>
<dbReference type="InterPro" id="IPR036237">
    <property type="entry name" value="Xyl_isomerase-like_sf"/>
</dbReference>
<keyword evidence="5" id="KW-1185">Reference proteome</keyword>
<dbReference type="Gene3D" id="3.20.20.150">
    <property type="entry name" value="Divalent-metal-dependent TIM barrel enzymes"/>
    <property type="match status" value="1"/>
</dbReference>
<dbReference type="EMBL" id="BAABCJ010000005">
    <property type="protein sequence ID" value="GAA3707568.1"/>
    <property type="molecule type" value="Genomic_DNA"/>
</dbReference>